<dbReference type="GO" id="GO:0008270">
    <property type="term" value="F:zinc ion binding"/>
    <property type="evidence" value="ECO:0007669"/>
    <property type="project" value="UniProtKB-KW"/>
</dbReference>
<keyword evidence="8" id="KW-0539">Nucleus</keyword>
<dbReference type="GO" id="GO:0003688">
    <property type="term" value="F:DNA replication origin binding"/>
    <property type="evidence" value="ECO:0007669"/>
    <property type="project" value="TreeGrafter"/>
</dbReference>
<organism evidence="11 12">
    <name type="scientific">Mandrillus leucophaeus</name>
    <name type="common">Drill</name>
    <name type="synonym">Papio leucophaeus</name>
    <dbReference type="NCBI Taxonomy" id="9568"/>
    <lineage>
        <taxon>Eukaryota</taxon>
        <taxon>Metazoa</taxon>
        <taxon>Chordata</taxon>
        <taxon>Craniata</taxon>
        <taxon>Vertebrata</taxon>
        <taxon>Euteleostomi</taxon>
        <taxon>Mammalia</taxon>
        <taxon>Eutheria</taxon>
        <taxon>Euarchontoglires</taxon>
        <taxon>Primates</taxon>
        <taxon>Haplorrhini</taxon>
        <taxon>Catarrhini</taxon>
        <taxon>Cercopithecidae</taxon>
        <taxon>Cercopithecinae</taxon>
        <taxon>Mandrillus</taxon>
    </lineage>
</organism>
<feature type="compositionally biased region" description="Polar residues" evidence="9">
    <location>
        <begin position="204"/>
        <end position="222"/>
    </location>
</feature>
<evidence type="ECO:0000256" key="2">
    <source>
        <dbReference type="ARBA" id="ARBA00009679"/>
    </source>
</evidence>
<evidence type="ECO:0000259" key="10">
    <source>
        <dbReference type="SMART" id="SM01280"/>
    </source>
</evidence>
<dbReference type="Gene3D" id="1.20.5.420">
    <property type="entry name" value="Immunoglobulin FC, subunit C"/>
    <property type="match status" value="1"/>
</dbReference>
<dbReference type="Proteomes" id="UP000233140">
    <property type="component" value="Unassembled WGS sequence"/>
</dbReference>
<dbReference type="InterPro" id="IPR015411">
    <property type="entry name" value="Rep_factor_Mcm10_C"/>
</dbReference>
<evidence type="ECO:0000256" key="9">
    <source>
        <dbReference type="SAM" id="MobiDB-lite"/>
    </source>
</evidence>
<dbReference type="GO" id="GO:0042802">
    <property type="term" value="F:identical protein binding"/>
    <property type="evidence" value="ECO:0007669"/>
    <property type="project" value="Ensembl"/>
</dbReference>
<reference evidence="11" key="2">
    <citation type="submission" date="2025-09" db="UniProtKB">
        <authorList>
            <consortium name="Ensembl"/>
        </authorList>
    </citation>
    <scope>IDENTIFICATION</scope>
</reference>
<dbReference type="GO" id="GO:0008283">
    <property type="term" value="P:cell population proliferation"/>
    <property type="evidence" value="ECO:0007669"/>
    <property type="project" value="Ensembl"/>
</dbReference>
<dbReference type="GeneTree" id="ENSGT00390000007134"/>
<proteinExistence type="inferred from homology"/>
<name>A0A2K5ZG40_MANLE</name>
<dbReference type="InterPro" id="IPR056791">
    <property type="entry name" value="Znf_Mcm10_C"/>
</dbReference>
<keyword evidence="4" id="KW-0235">DNA replication</keyword>
<feature type="compositionally biased region" description="Acidic residues" evidence="9">
    <location>
        <begin position="35"/>
        <end position="61"/>
    </location>
</feature>
<sequence length="822" mass="92174">EEEDNLSLLTALLEENESALDCNSEESNFLTQENGEPDAFDELFDADGDGESYTEEADDGETGNTKDEKENLATLFGDMEDFTDEEEVPASQSAEHRVLPAPAPSREKTNEELQEELRNLQEQMKSLQEQLKLTTIKQTASPARLQKSPVEKSPRPPLKEQRVQGIQESPCFSAELDVPALPRTKRVARTPKASPPEPKSSSSRMTSAPSQPLQTISQNKPSGITRGQMVGTPGSSGEAAQPICVEAFSGLRLRSVAIPSIHMCHCIAFCASRCLLEHNLQVKNYLKKNKNDSLFQGKTFSIWKLNDLRDLTQCVSLFLFGEVHKALWKTEQGTVVGILNANPMKPKDGSEEVCLSIDHPQKVLIMGEALDLGTCKAKKKNGEPCTQTVNLRDCEYCQYHVQAQYKKLSAKRADLQSTFSGGRIPKKFARRGTSLKERLCQDSFYYGGVSSASYAASMSLSCSEEFKELMDLPTCGARNLKQHLAKTTTSGIMGIPKPAIQSISASALLKQQKQRMLEMRRRKSEEIQKRFLQSSSEVRSPAVPSSSRQPPAQPSRTGSKFPRLEGAPATMTPKLGRGILEGDDVLFYDESPPPRPKLSALAEAKKLAAITKLRAKGQILTKTNPNNIKKKQKDPQDILEVKERVEKNTMFSSQAEDELEPARKKRREQLAYLESEEFQKILKAKSKHTGILKEAEAELQERYFEPLVKKEQMEEKMRNIREVKCRVVTCKTCAYTHFKLLETCVNEQHEYHWHDGVKRFFKCPCGNRSISLDRLPNKHCSNCGLYKWERDGMLKEKTGPKIGGETLLPRGEEHAKFLNSLK</sequence>
<evidence type="ECO:0000313" key="11">
    <source>
        <dbReference type="Ensembl" id="ENSMLEP00000026791.1"/>
    </source>
</evidence>
<dbReference type="InterPro" id="IPR012340">
    <property type="entry name" value="NA-bd_OB-fold"/>
</dbReference>
<evidence type="ECO:0000313" key="12">
    <source>
        <dbReference type="Proteomes" id="UP000233140"/>
    </source>
</evidence>
<dbReference type="Pfam" id="PF22379">
    <property type="entry name" value="OB_MCM10"/>
    <property type="match status" value="1"/>
</dbReference>
<dbReference type="FunFam" id="1.20.5.420:FF:000006">
    <property type="entry name" value="Minichromosome maintenance 10 replication initiation factor"/>
    <property type="match status" value="1"/>
</dbReference>
<dbReference type="Pfam" id="PF09332">
    <property type="entry name" value="Mcm10"/>
    <property type="match status" value="1"/>
</dbReference>
<dbReference type="InterPro" id="IPR055065">
    <property type="entry name" value="OB_MCM10"/>
</dbReference>
<dbReference type="PANTHER" id="PTHR13454">
    <property type="entry name" value="PROTEIN MCM10 HOMOLOG"/>
    <property type="match status" value="1"/>
</dbReference>
<dbReference type="GO" id="GO:0005730">
    <property type="term" value="C:nucleolus"/>
    <property type="evidence" value="ECO:0007669"/>
    <property type="project" value="Ensembl"/>
</dbReference>
<feature type="compositionally biased region" description="Basic and acidic residues" evidence="9">
    <location>
        <begin position="149"/>
        <end position="162"/>
    </location>
</feature>
<feature type="domain" description="Replication factor Mcm10 C-terminal" evidence="10">
    <location>
        <begin position="470"/>
        <end position="820"/>
    </location>
</feature>
<dbReference type="GO" id="GO:0006974">
    <property type="term" value="P:DNA damage response"/>
    <property type="evidence" value="ECO:0007669"/>
    <property type="project" value="Ensembl"/>
</dbReference>
<dbReference type="STRING" id="9568.ENSMLEP00000026791"/>
<keyword evidence="12" id="KW-1185">Reference proteome</keyword>
<keyword evidence="7" id="KW-0862">Zinc</keyword>
<evidence type="ECO:0000256" key="8">
    <source>
        <dbReference type="ARBA" id="ARBA00023242"/>
    </source>
</evidence>
<dbReference type="AlphaFoldDB" id="A0A2K5ZG40"/>
<dbReference type="GO" id="GO:0019899">
    <property type="term" value="F:enzyme binding"/>
    <property type="evidence" value="ECO:0007669"/>
    <property type="project" value="Ensembl"/>
</dbReference>
<feature type="compositionally biased region" description="Low complexity" evidence="9">
    <location>
        <begin position="534"/>
        <end position="550"/>
    </location>
</feature>
<evidence type="ECO:0000256" key="5">
    <source>
        <dbReference type="ARBA" id="ARBA00022723"/>
    </source>
</evidence>
<feature type="compositionally biased region" description="Acidic residues" evidence="9">
    <location>
        <begin position="78"/>
        <end position="88"/>
    </location>
</feature>
<feature type="compositionally biased region" description="Polar residues" evidence="9">
    <location>
        <begin position="124"/>
        <end position="141"/>
    </location>
</feature>
<evidence type="ECO:0000256" key="7">
    <source>
        <dbReference type="ARBA" id="ARBA00022833"/>
    </source>
</evidence>
<protein>
    <recommendedName>
        <fullName evidence="3">Protein MCM10 homolog</fullName>
    </recommendedName>
</protein>
<evidence type="ECO:0000256" key="4">
    <source>
        <dbReference type="ARBA" id="ARBA00022705"/>
    </source>
</evidence>
<dbReference type="GO" id="GO:0043596">
    <property type="term" value="C:nuclear replication fork"/>
    <property type="evidence" value="ECO:0007669"/>
    <property type="project" value="TreeGrafter"/>
</dbReference>
<accession>A0A2K5ZG40</accession>
<dbReference type="GO" id="GO:0005654">
    <property type="term" value="C:nucleoplasm"/>
    <property type="evidence" value="ECO:0007669"/>
    <property type="project" value="Ensembl"/>
</dbReference>
<feature type="region of interest" description="Disordered" evidence="9">
    <location>
        <begin position="26"/>
        <end position="237"/>
    </location>
</feature>
<evidence type="ECO:0000256" key="6">
    <source>
        <dbReference type="ARBA" id="ARBA00022771"/>
    </source>
</evidence>
<keyword evidence="5" id="KW-0479">Metal-binding</keyword>
<dbReference type="GO" id="GO:0003697">
    <property type="term" value="F:single-stranded DNA binding"/>
    <property type="evidence" value="ECO:0007669"/>
    <property type="project" value="InterPro"/>
</dbReference>
<comment type="subcellular location">
    <subcellularLocation>
        <location evidence="1">Nucleus</location>
    </subcellularLocation>
</comment>
<reference evidence="11" key="1">
    <citation type="submission" date="2025-08" db="UniProtKB">
        <authorList>
            <consortium name="Ensembl"/>
        </authorList>
    </citation>
    <scope>IDENTIFICATION</scope>
</reference>
<dbReference type="PANTHER" id="PTHR13454:SF11">
    <property type="entry name" value="PROTEIN MCM10 HOMOLOG"/>
    <property type="match status" value="1"/>
</dbReference>
<dbReference type="InterPro" id="IPR040184">
    <property type="entry name" value="Mcm10"/>
</dbReference>
<evidence type="ECO:0000256" key="3">
    <source>
        <dbReference type="ARBA" id="ARBA00017770"/>
    </source>
</evidence>
<feature type="region of interest" description="Disordered" evidence="9">
    <location>
        <begin position="530"/>
        <end position="577"/>
    </location>
</feature>
<dbReference type="Gene3D" id="2.40.50.140">
    <property type="entry name" value="Nucleic acid-binding proteins"/>
    <property type="match status" value="1"/>
</dbReference>
<dbReference type="OMA" id="YKMPCKA"/>
<evidence type="ECO:0000256" key="1">
    <source>
        <dbReference type="ARBA" id="ARBA00004123"/>
    </source>
</evidence>
<gene>
    <name evidence="11" type="primary">MCM10</name>
</gene>
<comment type="similarity">
    <text evidence="2">Belongs to the MCM10 family.</text>
</comment>
<dbReference type="SMART" id="SM01280">
    <property type="entry name" value="Mcm10"/>
    <property type="match status" value="1"/>
</dbReference>
<dbReference type="GO" id="GO:0006270">
    <property type="term" value="P:DNA replication initiation"/>
    <property type="evidence" value="ECO:0007669"/>
    <property type="project" value="Ensembl"/>
</dbReference>
<dbReference type="InterPro" id="IPR015408">
    <property type="entry name" value="Znf_Mcm10/DnaG"/>
</dbReference>
<dbReference type="Ensembl" id="ENSMLET00000050334.1">
    <property type="protein sequence ID" value="ENSMLEP00000026791.1"/>
    <property type="gene ID" value="ENSMLEG00000037584.1"/>
</dbReference>
<dbReference type="Pfam" id="PF09329">
    <property type="entry name" value="zf-primase"/>
    <property type="match status" value="1"/>
</dbReference>
<dbReference type="Pfam" id="PF24863">
    <property type="entry name" value="zf-CCCH_Mcm10"/>
    <property type="match status" value="1"/>
</dbReference>
<keyword evidence="6" id="KW-0863">Zinc-finger</keyword>
<feature type="compositionally biased region" description="Basic and acidic residues" evidence="9">
    <location>
        <begin position="105"/>
        <end position="119"/>
    </location>
</feature>